<proteinExistence type="predicted"/>
<dbReference type="InParanoid" id="C4JQ12"/>
<organism evidence="2 3">
    <name type="scientific">Uncinocarpus reesii (strain UAMH 1704)</name>
    <dbReference type="NCBI Taxonomy" id="336963"/>
    <lineage>
        <taxon>Eukaryota</taxon>
        <taxon>Fungi</taxon>
        <taxon>Dikarya</taxon>
        <taxon>Ascomycota</taxon>
        <taxon>Pezizomycotina</taxon>
        <taxon>Eurotiomycetes</taxon>
        <taxon>Eurotiomycetidae</taxon>
        <taxon>Onygenales</taxon>
        <taxon>Onygenaceae</taxon>
        <taxon>Uncinocarpus</taxon>
    </lineage>
</organism>
<evidence type="ECO:0000313" key="3">
    <source>
        <dbReference type="Proteomes" id="UP000002058"/>
    </source>
</evidence>
<dbReference type="KEGG" id="ure:UREG_03245"/>
<dbReference type="VEuPathDB" id="FungiDB:UREG_03245"/>
<dbReference type="InterPro" id="IPR011009">
    <property type="entry name" value="Kinase-like_dom_sf"/>
</dbReference>
<dbReference type="Proteomes" id="UP000002058">
    <property type="component" value="Unassembled WGS sequence"/>
</dbReference>
<dbReference type="GO" id="GO:0005524">
    <property type="term" value="F:ATP binding"/>
    <property type="evidence" value="ECO:0007669"/>
    <property type="project" value="InterPro"/>
</dbReference>
<dbReference type="EMBL" id="CH476616">
    <property type="protein sequence ID" value="EEP78399.1"/>
    <property type="molecule type" value="Genomic_DNA"/>
</dbReference>
<reference evidence="3" key="1">
    <citation type="journal article" date="2009" name="Genome Res.">
        <title>Comparative genomic analyses of the human fungal pathogens Coccidioides and their relatives.</title>
        <authorList>
            <person name="Sharpton T.J."/>
            <person name="Stajich J.E."/>
            <person name="Rounsley S.D."/>
            <person name="Gardner M.J."/>
            <person name="Wortman J.R."/>
            <person name="Jordar V.S."/>
            <person name="Maiti R."/>
            <person name="Kodira C.D."/>
            <person name="Neafsey D.E."/>
            <person name="Zeng Q."/>
            <person name="Hung C.-Y."/>
            <person name="McMahan C."/>
            <person name="Muszewska A."/>
            <person name="Grynberg M."/>
            <person name="Mandel M.A."/>
            <person name="Kellner E.M."/>
            <person name="Barker B.M."/>
            <person name="Galgiani J.N."/>
            <person name="Orbach M.J."/>
            <person name="Kirkland T.N."/>
            <person name="Cole G.T."/>
            <person name="Henn M.R."/>
            <person name="Birren B.W."/>
            <person name="Taylor J.W."/>
        </authorList>
    </citation>
    <scope>NUCLEOTIDE SEQUENCE [LARGE SCALE GENOMIC DNA]</scope>
    <source>
        <strain evidence="3">UAMH 1704</strain>
    </source>
</reference>
<dbReference type="OrthoDB" id="1911848at2759"/>
<gene>
    <name evidence="2" type="ORF">UREG_03245</name>
</gene>
<dbReference type="InterPro" id="IPR000719">
    <property type="entry name" value="Prot_kinase_dom"/>
</dbReference>
<dbReference type="GO" id="GO:0004672">
    <property type="term" value="F:protein kinase activity"/>
    <property type="evidence" value="ECO:0007669"/>
    <property type="project" value="InterPro"/>
</dbReference>
<sequence>MCDCYENWAKEVGLDGQDPEEFEKRCQGNVTVINIIVDILSQLCHLVTMKDELQKKYGLQVLDKSSKPLGPAYDSNEDVPVKSTPLLWSNTVVNAERAMCLAQFQQKLGKMHKLKWAIRGQGETTTASAETCFDAPCLCSRMADFLEYSASQRNLSKKNWVSQNYAAAARFKSISLKRASDATKGAALPAAVKLDETQISTSNSQSERALATFKGQKVLIEFKLIQESDRAVFRILEDRLKDLISLLQVTPKPTNYRVLDCQGYIATSKEANKVAYGLVFSLPDALSTSPEPKLNSLHSLLRGTTDNKVPVGVPLEARFRLATLLASSLVEIHAAGWLHHNITSRNVLCLAAEGEGVLSRPYIGGFGYARFDDPSEVSEMADLGTVDNLYRHPDYQSPRAQGRKFRRSYDLYSLGIVLVEIGLWKRIEAFRRSGMSHPGAFATHIRESVAPMLEYYMGANYCDAVACCLDVRKLNVGDDEGRKLSDAVSRKVVAVLESCQI</sequence>
<dbReference type="Gene3D" id="1.20.120.1020">
    <property type="entry name" value="Prion-inhibition and propagation, HeLo domain"/>
    <property type="match status" value="1"/>
</dbReference>
<dbReference type="SUPFAM" id="SSF56112">
    <property type="entry name" value="Protein kinase-like (PK-like)"/>
    <property type="match status" value="1"/>
</dbReference>
<dbReference type="AlphaFoldDB" id="C4JQ12"/>
<accession>C4JQ12</accession>
<evidence type="ECO:0000259" key="1">
    <source>
        <dbReference type="PROSITE" id="PS50011"/>
    </source>
</evidence>
<dbReference type="InterPro" id="IPR038305">
    <property type="entry name" value="HeLo_sf"/>
</dbReference>
<feature type="domain" description="Protein kinase" evidence="1">
    <location>
        <begin position="160"/>
        <end position="501"/>
    </location>
</feature>
<protein>
    <recommendedName>
        <fullName evidence="1">Protein kinase domain-containing protein</fullName>
    </recommendedName>
</protein>
<dbReference type="PROSITE" id="PS50011">
    <property type="entry name" value="PROTEIN_KINASE_DOM"/>
    <property type="match status" value="1"/>
</dbReference>
<dbReference type="InterPro" id="IPR029498">
    <property type="entry name" value="HeLo_dom"/>
</dbReference>
<dbReference type="Pfam" id="PF24476">
    <property type="entry name" value="DUF7580"/>
    <property type="match status" value="1"/>
</dbReference>
<keyword evidence="3" id="KW-1185">Reference proteome</keyword>
<dbReference type="PANTHER" id="PTHR37542">
    <property type="entry name" value="HELO DOMAIN-CONTAINING PROTEIN-RELATED"/>
    <property type="match status" value="1"/>
</dbReference>
<name>C4JQ12_UNCRE</name>
<dbReference type="GeneID" id="8439676"/>
<dbReference type="RefSeq" id="XP_002543728.1">
    <property type="nucleotide sequence ID" value="XM_002543682.1"/>
</dbReference>
<dbReference type="Pfam" id="PF14479">
    <property type="entry name" value="HeLo"/>
    <property type="match status" value="1"/>
</dbReference>
<dbReference type="InterPro" id="IPR056002">
    <property type="entry name" value="DUF7580"/>
</dbReference>
<dbReference type="eggNOG" id="ENOG502SI3S">
    <property type="taxonomic scope" value="Eukaryota"/>
</dbReference>
<evidence type="ECO:0000313" key="2">
    <source>
        <dbReference type="EMBL" id="EEP78399.1"/>
    </source>
</evidence>
<dbReference type="Gene3D" id="1.10.510.10">
    <property type="entry name" value="Transferase(Phosphotransferase) domain 1"/>
    <property type="match status" value="1"/>
</dbReference>
<dbReference type="HOGENOM" id="CLU_017444_4_1_1"/>
<dbReference type="PANTHER" id="PTHR37542:SF3">
    <property type="entry name" value="PRION-INHIBITION AND PROPAGATION HELO DOMAIN-CONTAINING PROTEIN"/>
    <property type="match status" value="1"/>
</dbReference>